<accession>A0A9P6WXY9</accession>
<dbReference type="Proteomes" id="UP000716291">
    <property type="component" value="Unassembled WGS sequence"/>
</dbReference>
<proteinExistence type="predicted"/>
<feature type="region of interest" description="Disordered" evidence="1">
    <location>
        <begin position="34"/>
        <end position="72"/>
    </location>
</feature>
<dbReference type="AlphaFoldDB" id="A0A9P6WXY9"/>
<organism evidence="2 3">
    <name type="scientific">Rhizopus oryzae</name>
    <name type="common">Mucormycosis agent</name>
    <name type="synonym">Rhizopus arrhizus var. delemar</name>
    <dbReference type="NCBI Taxonomy" id="64495"/>
    <lineage>
        <taxon>Eukaryota</taxon>
        <taxon>Fungi</taxon>
        <taxon>Fungi incertae sedis</taxon>
        <taxon>Mucoromycota</taxon>
        <taxon>Mucoromycotina</taxon>
        <taxon>Mucoromycetes</taxon>
        <taxon>Mucorales</taxon>
        <taxon>Mucorineae</taxon>
        <taxon>Rhizopodaceae</taxon>
        <taxon>Rhizopus</taxon>
    </lineage>
</organism>
<dbReference type="EMBL" id="JAANQT010003416">
    <property type="protein sequence ID" value="KAG1301069.1"/>
    <property type="molecule type" value="Genomic_DNA"/>
</dbReference>
<evidence type="ECO:0000256" key="1">
    <source>
        <dbReference type="SAM" id="MobiDB-lite"/>
    </source>
</evidence>
<name>A0A9P6WXY9_RHIOR</name>
<dbReference type="OrthoDB" id="10407224at2759"/>
<evidence type="ECO:0000313" key="2">
    <source>
        <dbReference type="EMBL" id="KAG1301069.1"/>
    </source>
</evidence>
<evidence type="ECO:0000313" key="3">
    <source>
        <dbReference type="Proteomes" id="UP000716291"/>
    </source>
</evidence>
<comment type="caution">
    <text evidence="2">The sequence shown here is derived from an EMBL/GenBank/DDBJ whole genome shotgun (WGS) entry which is preliminary data.</text>
</comment>
<keyword evidence="3" id="KW-1185">Reference proteome</keyword>
<reference evidence="2" key="1">
    <citation type="journal article" date="2020" name="Microb. Genom.">
        <title>Genetic diversity of clinical and environmental Mucorales isolates obtained from an investigation of mucormycosis cases among solid organ transplant recipients.</title>
        <authorList>
            <person name="Nguyen M.H."/>
            <person name="Kaul D."/>
            <person name="Muto C."/>
            <person name="Cheng S.J."/>
            <person name="Richter R.A."/>
            <person name="Bruno V.M."/>
            <person name="Liu G."/>
            <person name="Beyhan S."/>
            <person name="Sundermann A.J."/>
            <person name="Mounaud S."/>
            <person name="Pasculle A.W."/>
            <person name="Nierman W.C."/>
            <person name="Driscoll E."/>
            <person name="Cumbie R."/>
            <person name="Clancy C.J."/>
            <person name="Dupont C.L."/>
        </authorList>
    </citation>
    <scope>NUCLEOTIDE SEQUENCE</scope>
    <source>
        <strain evidence="2">GL11</strain>
    </source>
</reference>
<protein>
    <submittedName>
        <fullName evidence="2">Uncharacterized protein</fullName>
    </submittedName>
</protein>
<sequence length="72" mass="8321">MSNDAQTPTLQEQMALLQQQLQQQQQQDTILQLLQQQQQQQQSPAHQPQPMQDIGDNSLPPPRAKYEWTPSN</sequence>
<gene>
    <name evidence="2" type="ORF">G6F64_012130</name>
</gene>